<reference evidence="2" key="1">
    <citation type="submission" date="2023-03" db="EMBL/GenBank/DDBJ databases">
        <title>Massive genome expansion in bonnet fungi (Mycena s.s.) driven by repeated elements and novel gene families across ecological guilds.</title>
        <authorList>
            <consortium name="Lawrence Berkeley National Laboratory"/>
            <person name="Harder C.B."/>
            <person name="Miyauchi S."/>
            <person name="Viragh M."/>
            <person name="Kuo A."/>
            <person name="Thoen E."/>
            <person name="Andreopoulos B."/>
            <person name="Lu D."/>
            <person name="Skrede I."/>
            <person name="Drula E."/>
            <person name="Henrissat B."/>
            <person name="Morin E."/>
            <person name="Kohler A."/>
            <person name="Barry K."/>
            <person name="LaButti K."/>
            <person name="Morin E."/>
            <person name="Salamov A."/>
            <person name="Lipzen A."/>
            <person name="Mereny Z."/>
            <person name="Hegedus B."/>
            <person name="Baldrian P."/>
            <person name="Stursova M."/>
            <person name="Weitz H."/>
            <person name="Taylor A."/>
            <person name="Grigoriev I.V."/>
            <person name="Nagy L.G."/>
            <person name="Martin F."/>
            <person name="Kauserud H."/>
        </authorList>
    </citation>
    <scope>NUCLEOTIDE SEQUENCE</scope>
    <source>
        <strain evidence="2">9144</strain>
    </source>
</reference>
<evidence type="ECO:0008006" key="4">
    <source>
        <dbReference type="Google" id="ProtNLM"/>
    </source>
</evidence>
<feature type="region of interest" description="Disordered" evidence="1">
    <location>
        <begin position="104"/>
        <end position="136"/>
    </location>
</feature>
<feature type="compositionally biased region" description="Low complexity" evidence="1">
    <location>
        <begin position="121"/>
        <end position="134"/>
    </location>
</feature>
<dbReference type="AlphaFoldDB" id="A0AAD6Y5T9"/>
<organism evidence="2 3">
    <name type="scientific">Mycena pura</name>
    <dbReference type="NCBI Taxonomy" id="153505"/>
    <lineage>
        <taxon>Eukaryota</taxon>
        <taxon>Fungi</taxon>
        <taxon>Dikarya</taxon>
        <taxon>Basidiomycota</taxon>
        <taxon>Agaricomycotina</taxon>
        <taxon>Agaricomycetes</taxon>
        <taxon>Agaricomycetidae</taxon>
        <taxon>Agaricales</taxon>
        <taxon>Marasmiineae</taxon>
        <taxon>Mycenaceae</taxon>
        <taxon>Mycena</taxon>
    </lineage>
</organism>
<keyword evidence="3" id="KW-1185">Reference proteome</keyword>
<accession>A0AAD6Y5T9</accession>
<gene>
    <name evidence="2" type="ORF">GGX14DRAFT_652380</name>
</gene>
<proteinExistence type="predicted"/>
<dbReference type="EMBL" id="JARJCW010000052">
    <property type="protein sequence ID" value="KAJ7203019.1"/>
    <property type="molecule type" value="Genomic_DNA"/>
</dbReference>
<evidence type="ECO:0000313" key="2">
    <source>
        <dbReference type="EMBL" id="KAJ7203019.1"/>
    </source>
</evidence>
<name>A0AAD6Y5T9_9AGAR</name>
<protein>
    <recommendedName>
        <fullName evidence="4">Alpha-type protein kinase domain-containing protein</fullName>
    </recommendedName>
</protein>
<evidence type="ECO:0000256" key="1">
    <source>
        <dbReference type="SAM" id="MobiDB-lite"/>
    </source>
</evidence>
<dbReference type="Proteomes" id="UP001219525">
    <property type="component" value="Unassembled WGS sequence"/>
</dbReference>
<comment type="caution">
    <text evidence="2">The sequence shown here is derived from an EMBL/GenBank/DDBJ whole genome shotgun (WGS) entry which is preliminary data.</text>
</comment>
<sequence length="349" mass="38225">MPQNHLGGNSMISVITAKSRPEMAVVSFLRLCRKFETPHSTIGTLGQFFNTQERIHGNHPKKILQGPTTLRLPSPAIYLEGLIAVTEFENATGTPAPYFAHTDKEIRKRKASRTAPDPRGSEFSSSRCIRSRSSTPHPLRSDFGDVPGFSKLDFVFASVSFTQDGTIEIDWPALLELDESTVSKCLVQDKPFDQGKTKMVILDGLPWVGKRFFNIGTDCVMEATRLARANYFVERFLAEAKRQDVEHGIRVTAFKLAVEIVPSSGPSAASGFSLEQYEATQPPVVTDGPAAAQTVVDENGGALVGVGDHGKPGIETLLKKHTCVNRCAHLGLSREGFESDLHQDEQDSE</sequence>
<evidence type="ECO:0000313" key="3">
    <source>
        <dbReference type="Proteomes" id="UP001219525"/>
    </source>
</evidence>